<comment type="caution">
    <text evidence="8">The sequence shown here is derived from an EMBL/GenBank/DDBJ whole genome shotgun (WGS) entry which is preliminary data.</text>
</comment>
<feature type="transmembrane region" description="Helical" evidence="6">
    <location>
        <begin position="148"/>
        <end position="168"/>
    </location>
</feature>
<evidence type="ECO:0000256" key="5">
    <source>
        <dbReference type="SAM" id="MobiDB-lite"/>
    </source>
</evidence>
<dbReference type="AlphaFoldDB" id="A0A2T6ZRD3"/>
<dbReference type="OrthoDB" id="10032492at2759"/>
<comment type="subcellular location">
    <subcellularLocation>
        <location evidence="1">Endomembrane system</location>
        <topology evidence="1">Multi-pass membrane protein</topology>
    </subcellularLocation>
</comment>
<name>A0A2T6ZRD3_TUBBO</name>
<dbReference type="PANTHER" id="PTHR21324:SF2">
    <property type="entry name" value="EG:22E5.9 PROTEIN"/>
    <property type="match status" value="1"/>
</dbReference>
<feature type="transmembrane region" description="Helical" evidence="6">
    <location>
        <begin position="213"/>
        <end position="233"/>
    </location>
</feature>
<dbReference type="InterPro" id="IPR050911">
    <property type="entry name" value="DRAM/TMEM150_Autophagy_Mod"/>
</dbReference>
<dbReference type="STRING" id="42251.A0A2T6ZRD3"/>
<reference evidence="8 9" key="1">
    <citation type="submission" date="2017-04" db="EMBL/GenBank/DDBJ databases">
        <title>Draft genome sequence of Tuber borchii Vittad., a whitish edible truffle.</title>
        <authorList>
            <consortium name="DOE Joint Genome Institute"/>
            <person name="Murat C."/>
            <person name="Kuo A."/>
            <person name="Barry K.W."/>
            <person name="Clum A."/>
            <person name="Dockter R.B."/>
            <person name="Fauchery L."/>
            <person name="Iotti M."/>
            <person name="Kohler A."/>
            <person name="Labutti K."/>
            <person name="Lindquist E.A."/>
            <person name="Lipzen A."/>
            <person name="Ohm R.A."/>
            <person name="Wang M."/>
            <person name="Grigoriev I.V."/>
            <person name="Zambonelli A."/>
            <person name="Martin F.M."/>
        </authorList>
    </citation>
    <scope>NUCLEOTIDE SEQUENCE [LARGE SCALE GENOMIC DNA]</scope>
    <source>
        <strain evidence="8 9">Tbo3840</strain>
    </source>
</reference>
<dbReference type="PANTHER" id="PTHR21324">
    <property type="entry name" value="FASTING-INDUCIBLE INTEGRAL MEMBRANE PROTEIN TM6P1-RELATED"/>
    <property type="match status" value="1"/>
</dbReference>
<accession>A0A2T6ZRD3</accession>
<evidence type="ECO:0000259" key="7">
    <source>
        <dbReference type="Pfam" id="PF10277"/>
    </source>
</evidence>
<dbReference type="Pfam" id="PF10277">
    <property type="entry name" value="Frag1"/>
    <property type="match status" value="1"/>
</dbReference>
<protein>
    <submittedName>
        <fullName evidence="8">Frag1/DRAM/Sfk1 family-domain-containing protein</fullName>
    </submittedName>
</protein>
<sequence length="282" mass="32060">MDQTSDASIMEAVTRKESRLERVRKHFPYWIMPLICAGVWFSTLWAMMITWLAQGQPAYASFNRGQTIAYISDIGANVLKPLFITGCAITAVGFVFSLAFMRRNHALRSRLESTMDWLALASGSFGAASLILLAVFDTQRHPSLHRLFLALFMLGVVFSAIFTTVEYWRLGKTFIEHPILRKSYWIKTGIIIIEVALSVAFGTTMAAHKANVAAVLEWLIAFFFTFYVISFFYDLRPKARTKEEIQREAKSEMRSISFDQGLNPYREYQGQANNNTSGVPDF</sequence>
<feature type="transmembrane region" description="Helical" evidence="6">
    <location>
        <begin position="82"/>
        <end position="101"/>
    </location>
</feature>
<organism evidence="8 9">
    <name type="scientific">Tuber borchii</name>
    <name type="common">White truffle</name>
    <dbReference type="NCBI Taxonomy" id="42251"/>
    <lineage>
        <taxon>Eukaryota</taxon>
        <taxon>Fungi</taxon>
        <taxon>Dikarya</taxon>
        <taxon>Ascomycota</taxon>
        <taxon>Pezizomycotina</taxon>
        <taxon>Pezizomycetes</taxon>
        <taxon>Pezizales</taxon>
        <taxon>Tuberaceae</taxon>
        <taxon>Tuber</taxon>
    </lineage>
</organism>
<keyword evidence="9" id="KW-1185">Reference proteome</keyword>
<dbReference type="GO" id="GO:0005886">
    <property type="term" value="C:plasma membrane"/>
    <property type="evidence" value="ECO:0007669"/>
    <property type="project" value="TreeGrafter"/>
</dbReference>
<dbReference type="Proteomes" id="UP000244722">
    <property type="component" value="Unassembled WGS sequence"/>
</dbReference>
<evidence type="ECO:0000313" key="9">
    <source>
        <dbReference type="Proteomes" id="UP000244722"/>
    </source>
</evidence>
<evidence type="ECO:0000313" key="8">
    <source>
        <dbReference type="EMBL" id="PUU78049.1"/>
    </source>
</evidence>
<evidence type="ECO:0000256" key="6">
    <source>
        <dbReference type="SAM" id="Phobius"/>
    </source>
</evidence>
<dbReference type="InterPro" id="IPR019402">
    <property type="entry name" value="CWH43_N"/>
</dbReference>
<proteinExistence type="predicted"/>
<feature type="compositionally biased region" description="Polar residues" evidence="5">
    <location>
        <begin position="270"/>
        <end position="282"/>
    </location>
</feature>
<keyword evidence="3 6" id="KW-1133">Transmembrane helix</keyword>
<feature type="region of interest" description="Disordered" evidence="5">
    <location>
        <begin position="251"/>
        <end position="282"/>
    </location>
</feature>
<dbReference type="EMBL" id="NESQ01000130">
    <property type="protein sequence ID" value="PUU78049.1"/>
    <property type="molecule type" value="Genomic_DNA"/>
</dbReference>
<evidence type="ECO:0000256" key="4">
    <source>
        <dbReference type="ARBA" id="ARBA00023136"/>
    </source>
</evidence>
<feature type="transmembrane region" description="Helical" evidence="6">
    <location>
        <begin position="189"/>
        <end position="207"/>
    </location>
</feature>
<evidence type="ECO:0000256" key="3">
    <source>
        <dbReference type="ARBA" id="ARBA00022989"/>
    </source>
</evidence>
<keyword evidence="2 6" id="KW-0812">Transmembrane</keyword>
<feature type="transmembrane region" description="Helical" evidence="6">
    <location>
        <begin position="29"/>
        <end position="53"/>
    </location>
</feature>
<dbReference type="GO" id="GO:0012505">
    <property type="term" value="C:endomembrane system"/>
    <property type="evidence" value="ECO:0007669"/>
    <property type="project" value="UniProtKB-SubCell"/>
</dbReference>
<keyword evidence="4 6" id="KW-0472">Membrane</keyword>
<evidence type="ECO:0000256" key="1">
    <source>
        <dbReference type="ARBA" id="ARBA00004127"/>
    </source>
</evidence>
<gene>
    <name evidence="8" type="ORF">B9Z19DRAFT_1084897</name>
</gene>
<feature type="domain" description="CWH43-like N-terminal" evidence="7">
    <location>
        <begin position="29"/>
        <end position="237"/>
    </location>
</feature>
<evidence type="ECO:0000256" key="2">
    <source>
        <dbReference type="ARBA" id="ARBA00022692"/>
    </source>
</evidence>
<feature type="transmembrane region" description="Helical" evidence="6">
    <location>
        <begin position="117"/>
        <end position="136"/>
    </location>
</feature>